<evidence type="ECO:0000313" key="3">
    <source>
        <dbReference type="Proteomes" id="UP000727857"/>
    </source>
</evidence>
<keyword evidence="1" id="KW-0472">Membrane</keyword>
<dbReference type="Proteomes" id="UP000727857">
    <property type="component" value="Unassembled WGS sequence"/>
</dbReference>
<reference evidence="2" key="1">
    <citation type="submission" date="2020-10" db="EMBL/GenBank/DDBJ databases">
        <authorList>
            <person name="Gilroy R."/>
        </authorList>
    </citation>
    <scope>NUCLEOTIDE SEQUENCE</scope>
    <source>
        <strain evidence="2">517</strain>
    </source>
</reference>
<evidence type="ECO:0000256" key="1">
    <source>
        <dbReference type="SAM" id="Phobius"/>
    </source>
</evidence>
<sequence length="479" mass="52670">MKKKFRTKQNIIIIVVCVILVAAIITVSVVLSELNKKEQTAEASVARGSLSNNVNSSGTIVETGISGSVPLYACVEGVTDMDVLEDYDSNFSWSSYIFDAVRNETPLMYYVVYANPYMRGTRNYFHTSDESEIIFTASPMTLNTEKLTEDYEAAKVSGDITSDTTLYDFFFLVLLGSGADNPGDIPSEYLKFDISKTVTVSTAYLKELIEVNASPEETDSFEYTITNFSLKNGDIVSLDKRVFNFAVSQLYTTFTVTEYDVASIDAKLREAEKLTLEDGKKHGVYAAVSINALDGRKVVAEILSVVKGSNSGGISYYAVQAKIIFASTTELDLTVEENRSLKVARSALQKDPDATSVVCGDYTYYDPELTPEAVEALDVDLADSVLREEVLVNYSVSVRVQKTVVYNKLIVPTKCIFYDGSKQPYVIVKDGNKETRVYIKILLSTGSEAAVEVNEGYSLEEGDKIVYQADSGLISSLLG</sequence>
<organism evidence="2 3">
    <name type="scientific">Candidatus Stercoripulliclostridium pullicola</name>
    <dbReference type="NCBI Taxonomy" id="2840953"/>
    <lineage>
        <taxon>Bacteria</taxon>
        <taxon>Bacillati</taxon>
        <taxon>Bacillota</taxon>
        <taxon>Clostridia</taxon>
        <taxon>Eubacteriales</taxon>
        <taxon>Candidatus Stercoripulliclostridium</taxon>
    </lineage>
</organism>
<dbReference type="AlphaFoldDB" id="A0A940IDT1"/>
<dbReference type="Gene3D" id="2.40.420.20">
    <property type="match status" value="1"/>
</dbReference>
<reference evidence="2" key="2">
    <citation type="journal article" date="2021" name="PeerJ">
        <title>Extensive microbial diversity within the chicken gut microbiome revealed by metagenomics and culture.</title>
        <authorList>
            <person name="Gilroy R."/>
            <person name="Ravi A."/>
            <person name="Getino M."/>
            <person name="Pursley I."/>
            <person name="Horton D.L."/>
            <person name="Alikhan N.F."/>
            <person name="Baker D."/>
            <person name="Gharbi K."/>
            <person name="Hall N."/>
            <person name="Watson M."/>
            <person name="Adriaenssens E.M."/>
            <person name="Foster-Nyarko E."/>
            <person name="Jarju S."/>
            <person name="Secka A."/>
            <person name="Antonio M."/>
            <person name="Oren A."/>
            <person name="Chaudhuri R.R."/>
            <person name="La Ragione R."/>
            <person name="Hildebrand F."/>
            <person name="Pallen M.J."/>
        </authorList>
    </citation>
    <scope>NUCLEOTIDE SEQUENCE</scope>
    <source>
        <strain evidence="2">517</strain>
    </source>
</reference>
<comment type="caution">
    <text evidence="2">The sequence shown here is derived from an EMBL/GenBank/DDBJ whole genome shotgun (WGS) entry which is preliminary data.</text>
</comment>
<proteinExistence type="predicted"/>
<keyword evidence="1" id="KW-1133">Transmembrane helix</keyword>
<accession>A0A940IDT1</accession>
<name>A0A940IDT1_9FIRM</name>
<evidence type="ECO:0000313" key="2">
    <source>
        <dbReference type="EMBL" id="MBO8424497.1"/>
    </source>
</evidence>
<gene>
    <name evidence="2" type="ORF">IAB16_05715</name>
</gene>
<protein>
    <submittedName>
        <fullName evidence="2">Uncharacterized protein</fullName>
    </submittedName>
</protein>
<keyword evidence="1" id="KW-0812">Transmembrane</keyword>
<dbReference type="EMBL" id="JADINF010000144">
    <property type="protein sequence ID" value="MBO8424497.1"/>
    <property type="molecule type" value="Genomic_DNA"/>
</dbReference>
<feature type="transmembrane region" description="Helical" evidence="1">
    <location>
        <begin position="12"/>
        <end position="31"/>
    </location>
</feature>